<gene>
    <name evidence="5" type="ORF">BKA19_3842</name>
</gene>
<evidence type="ECO:0000313" key="5">
    <source>
        <dbReference type="EMBL" id="RZU34088.1"/>
    </source>
</evidence>
<dbReference type="Pfam" id="PF13439">
    <property type="entry name" value="Glyco_transf_4"/>
    <property type="match status" value="1"/>
</dbReference>
<dbReference type="SUPFAM" id="SSF53756">
    <property type="entry name" value="UDP-Glycosyltransferase/glycogen phosphorylase"/>
    <property type="match status" value="1"/>
</dbReference>
<proteinExistence type="predicted"/>
<accession>A0A4Q7YB52</accession>
<dbReference type="CDD" id="cd03801">
    <property type="entry name" value="GT4_PimA-like"/>
    <property type="match status" value="1"/>
</dbReference>
<evidence type="ECO:0000259" key="4">
    <source>
        <dbReference type="Pfam" id="PF13439"/>
    </source>
</evidence>
<dbReference type="PANTHER" id="PTHR12526">
    <property type="entry name" value="GLYCOSYLTRANSFERASE"/>
    <property type="match status" value="1"/>
</dbReference>
<dbReference type="Proteomes" id="UP000292507">
    <property type="component" value="Unassembled WGS sequence"/>
</dbReference>
<dbReference type="GO" id="GO:0016757">
    <property type="term" value="F:glycosyltransferase activity"/>
    <property type="evidence" value="ECO:0007669"/>
    <property type="project" value="UniProtKB-KW"/>
</dbReference>
<dbReference type="InterPro" id="IPR001296">
    <property type="entry name" value="Glyco_trans_1"/>
</dbReference>
<feature type="domain" description="Glycosyltransferase subfamily 4-like N-terminal" evidence="4">
    <location>
        <begin position="44"/>
        <end position="187"/>
    </location>
</feature>
<feature type="domain" description="Glycosyl transferase family 1" evidence="3">
    <location>
        <begin position="202"/>
        <end position="358"/>
    </location>
</feature>
<dbReference type="Gene3D" id="3.40.50.2000">
    <property type="entry name" value="Glycogen Phosphorylase B"/>
    <property type="match status" value="2"/>
</dbReference>
<keyword evidence="6" id="KW-1185">Reference proteome</keyword>
<sequence length="388" mass="41480">MPDRASDMRGCGRRSSTADVGWAATIMGGSVKIMHLLKHSVRGNGHVHVAVDLACRQADEGHTVVFGSAGGTFDELLTRHGVEVATLPPAEGVQGAARSGAALLSLNRRTRPDVIHAHMMTSAVLGFGVSKLLRIPMLTTMHNSFEKHSVLMRLGKVVVAVSEAERSLLLSRGYRPSKVVTVLNGADGSPREEEGEAEQLPPLARPCVMTLSGLHRRKAVGDVIAAFARLAGDFPDWHLNVVGWGADRERLEALAADLGVEESVHFLGSALRPRPLLEQADIFATASLADPCPLTVAEARAAGCAVVGTAVGGIPELLGKGEAGQLVPPSDPPAMAAALRRLMADPDALAEWQRRAREGAEYFRVERMAADYERVYESLLTRRPLSVR</sequence>
<dbReference type="EMBL" id="SHKV01000001">
    <property type="protein sequence ID" value="RZU34088.1"/>
    <property type="molecule type" value="Genomic_DNA"/>
</dbReference>
<keyword evidence="1" id="KW-0328">Glycosyltransferase</keyword>
<evidence type="ECO:0000259" key="3">
    <source>
        <dbReference type="Pfam" id="PF00534"/>
    </source>
</evidence>
<name>A0A4Q7YB52_9ACTN</name>
<evidence type="ECO:0000313" key="6">
    <source>
        <dbReference type="Proteomes" id="UP000292507"/>
    </source>
</evidence>
<dbReference type="AlphaFoldDB" id="A0A4Q7YB52"/>
<dbReference type="Pfam" id="PF00534">
    <property type="entry name" value="Glycos_transf_1"/>
    <property type="match status" value="1"/>
</dbReference>
<keyword evidence="2 5" id="KW-0808">Transferase</keyword>
<evidence type="ECO:0000256" key="2">
    <source>
        <dbReference type="ARBA" id="ARBA00022679"/>
    </source>
</evidence>
<evidence type="ECO:0000256" key="1">
    <source>
        <dbReference type="ARBA" id="ARBA00022676"/>
    </source>
</evidence>
<protein>
    <submittedName>
        <fullName evidence="5">Glycosyltransferase involved in cell wall biosynthesis</fullName>
    </submittedName>
</protein>
<reference evidence="5 6" key="1">
    <citation type="submission" date="2019-02" db="EMBL/GenBank/DDBJ databases">
        <title>Sequencing the genomes of 1000 actinobacteria strains.</title>
        <authorList>
            <person name="Klenk H.-P."/>
        </authorList>
    </citation>
    <scope>NUCLEOTIDE SEQUENCE [LARGE SCALE GENOMIC DNA]</scope>
    <source>
        <strain evidence="5 6">DSM 44509</strain>
    </source>
</reference>
<organism evidence="5 6">
    <name type="scientific">Blastococcus saxobsidens</name>
    <dbReference type="NCBI Taxonomy" id="138336"/>
    <lineage>
        <taxon>Bacteria</taxon>
        <taxon>Bacillati</taxon>
        <taxon>Actinomycetota</taxon>
        <taxon>Actinomycetes</taxon>
        <taxon>Geodermatophilales</taxon>
        <taxon>Geodermatophilaceae</taxon>
        <taxon>Blastococcus</taxon>
    </lineage>
</organism>
<comment type="caution">
    <text evidence="5">The sequence shown here is derived from an EMBL/GenBank/DDBJ whole genome shotgun (WGS) entry which is preliminary data.</text>
</comment>
<dbReference type="InterPro" id="IPR028098">
    <property type="entry name" value="Glyco_trans_4-like_N"/>
</dbReference>
<dbReference type="PANTHER" id="PTHR12526:SF630">
    <property type="entry name" value="GLYCOSYLTRANSFERASE"/>
    <property type="match status" value="1"/>
</dbReference>